<dbReference type="AlphaFoldDB" id="A0A1J1HG81"/>
<dbReference type="EMBL" id="CVRI01000003">
    <property type="protein sequence ID" value="CRK87008.1"/>
    <property type="molecule type" value="Genomic_DNA"/>
</dbReference>
<evidence type="ECO:0000313" key="2">
    <source>
        <dbReference type="Proteomes" id="UP000183832"/>
    </source>
</evidence>
<accession>A0A1J1HG81</accession>
<keyword evidence="2" id="KW-1185">Reference proteome</keyword>
<gene>
    <name evidence="1" type="ORF">CLUMA_CG000898</name>
</gene>
<proteinExistence type="predicted"/>
<evidence type="ECO:0000313" key="1">
    <source>
        <dbReference type="EMBL" id="CRK87008.1"/>
    </source>
</evidence>
<reference evidence="1 2" key="1">
    <citation type="submission" date="2015-04" db="EMBL/GenBank/DDBJ databases">
        <authorList>
            <person name="Syromyatnikov M.Y."/>
            <person name="Popov V.N."/>
        </authorList>
    </citation>
    <scope>NUCLEOTIDE SEQUENCE [LARGE SCALE GENOMIC DNA]</scope>
</reference>
<sequence>MKICINTSTETSQSQPTFVLQFIFAPHFPSLNKHSFVSALLSSHATFTFENKCIHMKMEGEKKKIEQEENK</sequence>
<name>A0A1J1HG81_9DIPT</name>
<dbReference type="Proteomes" id="UP000183832">
    <property type="component" value="Unassembled WGS sequence"/>
</dbReference>
<organism evidence="1 2">
    <name type="scientific">Clunio marinus</name>
    <dbReference type="NCBI Taxonomy" id="568069"/>
    <lineage>
        <taxon>Eukaryota</taxon>
        <taxon>Metazoa</taxon>
        <taxon>Ecdysozoa</taxon>
        <taxon>Arthropoda</taxon>
        <taxon>Hexapoda</taxon>
        <taxon>Insecta</taxon>
        <taxon>Pterygota</taxon>
        <taxon>Neoptera</taxon>
        <taxon>Endopterygota</taxon>
        <taxon>Diptera</taxon>
        <taxon>Nematocera</taxon>
        <taxon>Chironomoidea</taxon>
        <taxon>Chironomidae</taxon>
        <taxon>Clunio</taxon>
    </lineage>
</organism>
<protein>
    <submittedName>
        <fullName evidence="1">CLUMA_CG000898, isoform A</fullName>
    </submittedName>
</protein>